<reference evidence="1 2" key="1">
    <citation type="submission" date="2021-04" db="EMBL/GenBank/DDBJ databases">
        <title>Draft Genome of Aeromonas popoffii ID682, isolated from a natural water source in Idaho.</title>
        <authorList>
            <person name="Testerman T."/>
            <person name="Graf J."/>
        </authorList>
    </citation>
    <scope>NUCLEOTIDE SEQUENCE [LARGE SCALE GENOMIC DNA]</scope>
    <source>
        <strain evidence="1 2">ID682</strain>
    </source>
</reference>
<name>A0ABS5GRJ2_9GAMM</name>
<evidence type="ECO:0000313" key="1">
    <source>
        <dbReference type="EMBL" id="MBR7629738.1"/>
    </source>
</evidence>
<protein>
    <submittedName>
        <fullName evidence="1">Uncharacterized protein</fullName>
    </submittedName>
</protein>
<accession>A0ABS5GRJ2</accession>
<dbReference type="EMBL" id="JAGRZL010000032">
    <property type="protein sequence ID" value="MBR7629738.1"/>
    <property type="molecule type" value="Genomic_DNA"/>
</dbReference>
<sequence>MTPIFPTRIPGPSAHFTRFERVLDSPHGDLVPLLSLAEQRGWPLQRIFLHETGQTMARDEKTLN</sequence>
<evidence type="ECO:0000313" key="2">
    <source>
        <dbReference type="Proteomes" id="UP000675653"/>
    </source>
</evidence>
<organism evidence="1 2">
    <name type="scientific">Aeromonas popoffii</name>
    <dbReference type="NCBI Taxonomy" id="70856"/>
    <lineage>
        <taxon>Bacteria</taxon>
        <taxon>Pseudomonadati</taxon>
        <taxon>Pseudomonadota</taxon>
        <taxon>Gammaproteobacteria</taxon>
        <taxon>Aeromonadales</taxon>
        <taxon>Aeromonadaceae</taxon>
        <taxon>Aeromonas</taxon>
    </lineage>
</organism>
<proteinExistence type="predicted"/>
<comment type="caution">
    <text evidence="1">The sequence shown here is derived from an EMBL/GenBank/DDBJ whole genome shotgun (WGS) entry which is preliminary data.</text>
</comment>
<gene>
    <name evidence="1" type="ORF">KAT72_12050</name>
</gene>
<dbReference type="Proteomes" id="UP000675653">
    <property type="component" value="Unassembled WGS sequence"/>
</dbReference>
<dbReference type="RefSeq" id="WP_212513726.1">
    <property type="nucleotide sequence ID" value="NZ_CAWQDX010000055.1"/>
</dbReference>
<keyword evidence="2" id="KW-1185">Reference proteome</keyword>